<gene>
    <name evidence="2" type="ORF">BDV96DRAFT_608721</name>
</gene>
<comment type="similarity">
    <text evidence="1">Belongs to the glycosyltransferase 32 family.</text>
</comment>
<dbReference type="PANTHER" id="PTHR46830:SF2">
    <property type="entry name" value="ALPHA-1,4-N-ACETYLGLUCOSAMINYLTRANSFERASE"/>
    <property type="match status" value="1"/>
</dbReference>
<evidence type="ECO:0000313" key="3">
    <source>
        <dbReference type="Proteomes" id="UP000799770"/>
    </source>
</evidence>
<dbReference type="Pfam" id="PF04488">
    <property type="entry name" value="Gly_transf_sug"/>
    <property type="match status" value="1"/>
</dbReference>
<sequence>MSEILEEPEASYCYPIPSIVHYVLLKKDEDSIIEFHFAHFLAIYASVVYIEPERISIHTDFNSSEIENALKNGSKWTRKDLSTFPKLLTLNSIQVPQWAGANELHKIDAIEHKSDFVRWNEIVKVGGIYMDWDVVALRPISAILNCGFAFVAGRQYGNEHEDGKVNGTVNNGVFLTKPNSAMARITVREQPIGFQGDWEGNQRFRTQVAERLVAVSNQVLILDRHAFAPTHWFVESIEALFLPNEGPPSPEPVNIISNDPVELYDNIIRNRMNRMDWEMDLSATYLLHAFSQQRHNHDITPKKILSRTSNYGIATWEVVRRMKVEGHVSGDEDEG</sequence>
<name>A0A6A5ZVA9_9PLEO</name>
<dbReference type="Gene3D" id="3.90.550.20">
    <property type="match status" value="1"/>
</dbReference>
<evidence type="ECO:0000256" key="1">
    <source>
        <dbReference type="ARBA" id="ARBA00009003"/>
    </source>
</evidence>
<dbReference type="PANTHER" id="PTHR46830">
    <property type="entry name" value="TRANSFERASE, PUTATIVE-RELATED"/>
    <property type="match status" value="1"/>
</dbReference>
<dbReference type="InterPro" id="IPR029044">
    <property type="entry name" value="Nucleotide-diphossugar_trans"/>
</dbReference>
<keyword evidence="3" id="KW-1185">Reference proteome</keyword>
<reference evidence="2" key="1">
    <citation type="journal article" date="2020" name="Stud. Mycol.">
        <title>101 Dothideomycetes genomes: a test case for predicting lifestyles and emergence of pathogens.</title>
        <authorList>
            <person name="Haridas S."/>
            <person name="Albert R."/>
            <person name="Binder M."/>
            <person name="Bloem J."/>
            <person name="Labutti K."/>
            <person name="Salamov A."/>
            <person name="Andreopoulos B."/>
            <person name="Baker S."/>
            <person name="Barry K."/>
            <person name="Bills G."/>
            <person name="Bluhm B."/>
            <person name="Cannon C."/>
            <person name="Castanera R."/>
            <person name="Culley D."/>
            <person name="Daum C."/>
            <person name="Ezra D."/>
            <person name="Gonzalez J."/>
            <person name="Henrissat B."/>
            <person name="Kuo A."/>
            <person name="Liang C."/>
            <person name="Lipzen A."/>
            <person name="Lutzoni F."/>
            <person name="Magnuson J."/>
            <person name="Mondo S."/>
            <person name="Nolan M."/>
            <person name="Ohm R."/>
            <person name="Pangilinan J."/>
            <person name="Park H.-J."/>
            <person name="Ramirez L."/>
            <person name="Alfaro M."/>
            <person name="Sun H."/>
            <person name="Tritt A."/>
            <person name="Yoshinaga Y."/>
            <person name="Zwiers L.-H."/>
            <person name="Turgeon B."/>
            <person name="Goodwin S."/>
            <person name="Spatafora J."/>
            <person name="Crous P."/>
            <person name="Grigoriev I."/>
        </authorList>
    </citation>
    <scope>NUCLEOTIDE SEQUENCE</scope>
    <source>
        <strain evidence="2">CBS 627.86</strain>
    </source>
</reference>
<accession>A0A6A5ZVA9</accession>
<evidence type="ECO:0008006" key="4">
    <source>
        <dbReference type="Google" id="ProtNLM"/>
    </source>
</evidence>
<dbReference type="EMBL" id="ML977310">
    <property type="protein sequence ID" value="KAF2122894.1"/>
    <property type="molecule type" value="Genomic_DNA"/>
</dbReference>
<dbReference type="SUPFAM" id="SSF53448">
    <property type="entry name" value="Nucleotide-diphospho-sugar transferases"/>
    <property type="match status" value="1"/>
</dbReference>
<protein>
    <recommendedName>
        <fullName evidence="4">Nucleotide-diphospho-sugar transferase</fullName>
    </recommendedName>
</protein>
<proteinExistence type="inferred from homology"/>
<dbReference type="InterPro" id="IPR007577">
    <property type="entry name" value="GlycoTrfase_DXD_sugar-bd_CS"/>
</dbReference>
<dbReference type="GO" id="GO:1901135">
    <property type="term" value="P:carbohydrate derivative metabolic process"/>
    <property type="evidence" value="ECO:0007669"/>
    <property type="project" value="UniProtKB-ARBA"/>
</dbReference>
<organism evidence="2 3">
    <name type="scientific">Lophiotrema nucula</name>
    <dbReference type="NCBI Taxonomy" id="690887"/>
    <lineage>
        <taxon>Eukaryota</taxon>
        <taxon>Fungi</taxon>
        <taxon>Dikarya</taxon>
        <taxon>Ascomycota</taxon>
        <taxon>Pezizomycotina</taxon>
        <taxon>Dothideomycetes</taxon>
        <taxon>Pleosporomycetidae</taxon>
        <taxon>Pleosporales</taxon>
        <taxon>Lophiotremataceae</taxon>
        <taxon>Lophiotrema</taxon>
    </lineage>
</organism>
<dbReference type="OrthoDB" id="409543at2759"/>
<evidence type="ECO:0000313" key="2">
    <source>
        <dbReference type="EMBL" id="KAF2122894.1"/>
    </source>
</evidence>
<dbReference type="AlphaFoldDB" id="A0A6A5ZVA9"/>
<dbReference type="Proteomes" id="UP000799770">
    <property type="component" value="Unassembled WGS sequence"/>
</dbReference>